<dbReference type="OrthoDB" id="417481at2759"/>
<sequence length="394" mass="43258">MAPSRQGRSVDYRRNSLESGPPFLRYSANAHFSTSLFDDSFFPAGSRSRDADMVPTDNFLFESPGLAPTNEVSTLPPATASLSKRTPPPLPPRSYLGGDGRDAYSLVLPSTHSASTSSMLGNASKPVSGYWSRTITPFADPAEPAAGAQSGTQLTASAVPFVGSQSRAVESSAGETATEGEASRPVEEKKKGDGDDVDIAKLYSGEETRSAVMIRNIPNRFSKEEMCEILNEFVEGKFSIMNMPLDSKTHRNLGYCFIQFNSIPDLIEAYNHVGVEERVGNVVARQELAQVRVYEEMPILLRQDSERSEYCDDRGCGEGNQISLEAVFICFSVGGCFLQCLFYMQCLNRVATVFCASKPTEAQYQQALELGELLARNHFIIISTYRIPNCYLTF</sequence>
<reference evidence="3" key="1">
    <citation type="submission" date="2010-02" db="EMBL/GenBank/DDBJ databases">
        <title>Sequencing and annotation of the Blastocystis hominis genome.</title>
        <authorList>
            <person name="Wincker P."/>
        </authorList>
    </citation>
    <scope>NUCLEOTIDE SEQUENCE</scope>
    <source>
        <strain evidence="3">Singapore isolate B</strain>
    </source>
</reference>
<feature type="compositionally biased region" description="Polar residues" evidence="1">
    <location>
        <begin position="166"/>
        <end position="175"/>
    </location>
</feature>
<dbReference type="InterPro" id="IPR007201">
    <property type="entry name" value="Mei2-like_Rrm_C"/>
</dbReference>
<evidence type="ECO:0000256" key="1">
    <source>
        <dbReference type="SAM" id="MobiDB-lite"/>
    </source>
</evidence>
<evidence type="ECO:0000313" key="3">
    <source>
        <dbReference type="EMBL" id="CBK23537.2"/>
    </source>
</evidence>
<feature type="region of interest" description="Disordered" evidence="1">
    <location>
        <begin position="166"/>
        <end position="195"/>
    </location>
</feature>
<feature type="region of interest" description="Disordered" evidence="1">
    <location>
        <begin position="1"/>
        <end position="20"/>
    </location>
</feature>
<protein>
    <recommendedName>
        <fullName evidence="2">Mei2-like C-terminal RNA recognition motif domain-containing protein</fullName>
    </recommendedName>
</protein>
<evidence type="ECO:0000313" key="4">
    <source>
        <dbReference type="Proteomes" id="UP000008312"/>
    </source>
</evidence>
<gene>
    <name evidence="3" type="ORF">GSBLH_T00003396001</name>
</gene>
<dbReference type="Pfam" id="PF04059">
    <property type="entry name" value="RRM_2"/>
    <property type="match status" value="1"/>
</dbReference>
<feature type="region of interest" description="Disordered" evidence="1">
    <location>
        <begin position="62"/>
        <end position="97"/>
    </location>
</feature>
<organism evidence="3">
    <name type="scientific">Blastocystis hominis</name>
    <dbReference type="NCBI Taxonomy" id="12968"/>
    <lineage>
        <taxon>Eukaryota</taxon>
        <taxon>Sar</taxon>
        <taxon>Stramenopiles</taxon>
        <taxon>Bigyra</taxon>
        <taxon>Opalozoa</taxon>
        <taxon>Opalinata</taxon>
        <taxon>Blastocystidae</taxon>
        <taxon>Blastocystis</taxon>
    </lineage>
</organism>
<feature type="domain" description="Mei2-like C-terminal RNA recognition motif" evidence="2">
    <location>
        <begin position="209"/>
        <end position="267"/>
    </location>
</feature>
<accession>D8M5T8</accession>
<dbReference type="InParanoid" id="D8M5T8"/>
<dbReference type="AlphaFoldDB" id="D8M5T8"/>
<dbReference type="SUPFAM" id="SSF54928">
    <property type="entry name" value="RNA-binding domain, RBD"/>
    <property type="match status" value="1"/>
</dbReference>
<keyword evidence="4" id="KW-1185">Reference proteome</keyword>
<evidence type="ECO:0000259" key="2">
    <source>
        <dbReference type="Pfam" id="PF04059"/>
    </source>
</evidence>
<dbReference type="RefSeq" id="XP_012897585.1">
    <property type="nucleotide sequence ID" value="XM_013042131.1"/>
</dbReference>
<dbReference type="GO" id="GO:0003676">
    <property type="term" value="F:nucleic acid binding"/>
    <property type="evidence" value="ECO:0007669"/>
    <property type="project" value="InterPro"/>
</dbReference>
<dbReference type="EMBL" id="FN668661">
    <property type="protein sequence ID" value="CBK23537.2"/>
    <property type="molecule type" value="Genomic_DNA"/>
</dbReference>
<dbReference type="InterPro" id="IPR012677">
    <property type="entry name" value="Nucleotide-bd_a/b_plait_sf"/>
</dbReference>
<dbReference type="InterPro" id="IPR035979">
    <property type="entry name" value="RBD_domain_sf"/>
</dbReference>
<proteinExistence type="predicted"/>
<name>D8M5T8_BLAHO</name>
<dbReference type="Gene3D" id="3.30.70.330">
    <property type="match status" value="1"/>
</dbReference>
<feature type="compositionally biased region" description="Basic and acidic residues" evidence="1">
    <location>
        <begin position="181"/>
        <end position="194"/>
    </location>
</feature>
<dbReference type="Proteomes" id="UP000008312">
    <property type="component" value="Unassembled WGS sequence"/>
</dbReference>
<dbReference type="GeneID" id="24920498"/>